<dbReference type="STRING" id="1841610.A6X21_16125"/>
<gene>
    <name evidence="1" type="ORF">A6X21_16125</name>
</gene>
<reference evidence="1 2" key="1">
    <citation type="submission" date="2016-05" db="EMBL/GenBank/DDBJ databases">
        <title>Genomic and physiological characterization of Planctopirus sp. isolated from fresh water lake.</title>
        <authorList>
            <person name="Subhash Y."/>
            <person name="Ramana C."/>
        </authorList>
    </citation>
    <scope>NUCLEOTIDE SEQUENCE [LARGE SCALE GENOMIC DNA]</scope>
    <source>
        <strain evidence="1 2">JC280</strain>
    </source>
</reference>
<organism evidence="1 2">
    <name type="scientific">Planctopirus hydrillae</name>
    <dbReference type="NCBI Taxonomy" id="1841610"/>
    <lineage>
        <taxon>Bacteria</taxon>
        <taxon>Pseudomonadati</taxon>
        <taxon>Planctomycetota</taxon>
        <taxon>Planctomycetia</taxon>
        <taxon>Planctomycetales</taxon>
        <taxon>Planctomycetaceae</taxon>
        <taxon>Planctopirus</taxon>
    </lineage>
</organism>
<comment type="caution">
    <text evidence="1">The sequence shown here is derived from an EMBL/GenBank/DDBJ whole genome shotgun (WGS) entry which is preliminary data.</text>
</comment>
<dbReference type="AlphaFoldDB" id="A0A1C3ET28"/>
<evidence type="ECO:0000313" key="2">
    <source>
        <dbReference type="Proteomes" id="UP000094828"/>
    </source>
</evidence>
<dbReference type="EMBL" id="LYDR01000027">
    <property type="protein sequence ID" value="ODA36335.1"/>
    <property type="molecule type" value="Genomic_DNA"/>
</dbReference>
<name>A0A1C3ET28_9PLAN</name>
<keyword evidence="2" id="KW-1185">Reference proteome</keyword>
<evidence type="ECO:0000313" key="1">
    <source>
        <dbReference type="EMBL" id="ODA36335.1"/>
    </source>
</evidence>
<accession>A0A1C3ET28</accession>
<sequence>MAIVLAERYPARASVDFSPSIDCPTISRQEWEVGRGVGAGPDGILILPVLILSARKDQKHGHHEWQLES</sequence>
<protein>
    <submittedName>
        <fullName evidence="1">Uncharacterized protein</fullName>
    </submittedName>
</protein>
<dbReference type="Proteomes" id="UP000094828">
    <property type="component" value="Unassembled WGS sequence"/>
</dbReference>
<proteinExistence type="predicted"/>